<evidence type="ECO:0000256" key="1">
    <source>
        <dbReference type="SAM" id="MobiDB-lite"/>
    </source>
</evidence>
<keyword evidence="2" id="KW-1185">Reference proteome</keyword>
<sequence length="80" mass="8700">MSDDNKSDSGDEMGGISPREAMPEDDPNGNVNPEGVAEPRWGPKHAGAKQLASLYSKGKAKQKLSFHHFVLIFIFALPSF</sequence>
<evidence type="ECO:0000313" key="3">
    <source>
        <dbReference type="WBParaSite" id="ALUE_0001693001-mRNA-1"/>
    </source>
</evidence>
<name>A0A0M3IFE6_ASCLU</name>
<proteinExistence type="predicted"/>
<dbReference type="WBParaSite" id="ALUE_0001693001-mRNA-1">
    <property type="protein sequence ID" value="ALUE_0001693001-mRNA-1"/>
    <property type="gene ID" value="ALUE_0001693001"/>
</dbReference>
<accession>A0A0M3IFE6</accession>
<evidence type="ECO:0000313" key="2">
    <source>
        <dbReference type="Proteomes" id="UP000036681"/>
    </source>
</evidence>
<feature type="region of interest" description="Disordered" evidence="1">
    <location>
        <begin position="1"/>
        <end position="48"/>
    </location>
</feature>
<protein>
    <submittedName>
        <fullName evidence="3">Transmembrane protein</fullName>
    </submittedName>
</protein>
<dbReference type="Proteomes" id="UP000036681">
    <property type="component" value="Unplaced"/>
</dbReference>
<reference evidence="3" key="1">
    <citation type="submission" date="2017-02" db="UniProtKB">
        <authorList>
            <consortium name="WormBaseParasite"/>
        </authorList>
    </citation>
    <scope>IDENTIFICATION</scope>
</reference>
<organism evidence="2 3">
    <name type="scientific">Ascaris lumbricoides</name>
    <name type="common">Giant roundworm</name>
    <dbReference type="NCBI Taxonomy" id="6252"/>
    <lineage>
        <taxon>Eukaryota</taxon>
        <taxon>Metazoa</taxon>
        <taxon>Ecdysozoa</taxon>
        <taxon>Nematoda</taxon>
        <taxon>Chromadorea</taxon>
        <taxon>Rhabditida</taxon>
        <taxon>Spirurina</taxon>
        <taxon>Ascaridomorpha</taxon>
        <taxon>Ascaridoidea</taxon>
        <taxon>Ascarididae</taxon>
        <taxon>Ascaris</taxon>
    </lineage>
</organism>
<dbReference type="AlphaFoldDB" id="A0A0M3IFE6"/>